<feature type="compositionally biased region" description="Low complexity" evidence="4">
    <location>
        <begin position="217"/>
        <end position="227"/>
    </location>
</feature>
<dbReference type="SMART" id="SM00279">
    <property type="entry name" value="HhH2"/>
    <property type="match status" value="1"/>
</dbReference>
<organism evidence="6 7">
    <name type="scientific">Orchesella dallaii</name>
    <dbReference type="NCBI Taxonomy" id="48710"/>
    <lineage>
        <taxon>Eukaryota</taxon>
        <taxon>Metazoa</taxon>
        <taxon>Ecdysozoa</taxon>
        <taxon>Arthropoda</taxon>
        <taxon>Hexapoda</taxon>
        <taxon>Collembola</taxon>
        <taxon>Entomobryomorpha</taxon>
        <taxon>Entomobryoidea</taxon>
        <taxon>Orchesellidae</taxon>
        <taxon>Orchesellinae</taxon>
        <taxon>Orchesella</taxon>
    </lineage>
</organism>
<protein>
    <recommendedName>
        <fullName evidence="5">XPG-I domain-containing protein</fullName>
    </recommendedName>
</protein>
<feature type="compositionally biased region" description="Acidic residues" evidence="4">
    <location>
        <begin position="238"/>
        <end position="250"/>
    </location>
</feature>
<accession>A0ABP1RDX2</accession>
<feature type="compositionally biased region" description="Polar residues" evidence="4">
    <location>
        <begin position="507"/>
        <end position="521"/>
    </location>
</feature>
<sequence>MQAKIKALSLERSPSVSPKKKNVSCINDVEKGGGNSKDPYEIDEDLAAFRAALVSKLEDDVDEVNPKQEGSSDSDDDVQGYQYGVDYSENFSVIQAPEFDNLPLETQHEILFEMQESRKMNSWGKFDKMPKDLHSFSNFQMDRLVKRRTMQKKIQSVQQEMGQRHIHVQNLDELLKMDYSFTQKETTVIGSKSDGFVFIKTQEPKDSKEVKKEESSSSEPKPGTSSSAKAPQVITIDDYIDDSFSEEETEECRPSKKGVLVDNPPEKKSGVDEEDEDLKLAIELSLIEANKSDKNTHVVKPEISELSLAINKTINADNEEKNETKPEPARSANNDNHMSQIQLTQLSHCAKFLDTVGFHLPKSSLQVNDTNGIPDEKPQKEVSLKSVEATAESHFGVIKESESESDDDFEEVEMADEVVSVLTPTPSVPEEHTKPVAVIDIAAIKNSVPDHDIFADIFVDANVIEPEQIPPNTEENGKSRSESMHVEVLQANVNDISSFSKPEETSEIFNNPKSSTSYPEIDQWNSDSEIEADLLEMVAESTASFHPTSSVSVENSKIRSSEKLNSMASISSNSKTMSSEPAKRMITAEYMQAQDQLNTELEKLQSERGFQERVGISISDQMQVETQELISLFGIPYLISPTEAESQCAFLDKACLTEGSITDDSDVWLFGGQRVYKNFFSQGQKHIEFYQAADIQRVLHLNREKLIVLAMLVGSDYSDGIQGVGPVLGLEILSEFLSSDDDSFEMLIKFREWWEEIQHKKAEVFAGSKIKEKLRKLKLRPGFPSRAVYDAFINPTIDTSTEPFKWGNPDLDAIRTYTNQKFGWDQSKCDSMILPVLKNRRCEAEQGRQLTLDSYISFGKLPTLENGKRKKGSKRLQIAVKKLKRVGVESHELNLSSDSDSDDLGGSPGKTVQKPTSGRKVKAATRKVQQSEESSKKRKPNAPKLTLPMSKGTISSIQPPKPEVIPQRVQEESDKQKNKQKAIEIFKKRNNK</sequence>
<keyword evidence="7" id="KW-1185">Reference proteome</keyword>
<evidence type="ECO:0000259" key="5">
    <source>
        <dbReference type="SMART" id="SM00484"/>
    </source>
</evidence>
<evidence type="ECO:0000256" key="3">
    <source>
        <dbReference type="SAM" id="Coils"/>
    </source>
</evidence>
<dbReference type="SUPFAM" id="SSF47807">
    <property type="entry name" value="5' to 3' exonuclease, C-terminal subdomain"/>
    <property type="match status" value="1"/>
</dbReference>
<dbReference type="InterPro" id="IPR006086">
    <property type="entry name" value="XPG-I_dom"/>
</dbReference>
<dbReference type="Gene3D" id="1.10.150.20">
    <property type="entry name" value="5' to 3' exonuclease, C-terminal subdomain"/>
    <property type="match status" value="1"/>
</dbReference>
<dbReference type="EMBL" id="CAXLJM020000072">
    <property type="protein sequence ID" value="CAL8127018.1"/>
    <property type="molecule type" value="Genomic_DNA"/>
</dbReference>
<dbReference type="InterPro" id="IPR006084">
    <property type="entry name" value="XPG/Rad2"/>
</dbReference>
<feature type="compositionally biased region" description="Basic and acidic residues" evidence="4">
    <location>
        <begin position="318"/>
        <end position="328"/>
    </location>
</feature>
<reference evidence="6 7" key="1">
    <citation type="submission" date="2024-08" db="EMBL/GenBank/DDBJ databases">
        <authorList>
            <person name="Cucini C."/>
            <person name="Frati F."/>
        </authorList>
    </citation>
    <scope>NUCLEOTIDE SEQUENCE [LARGE SCALE GENOMIC DNA]</scope>
</reference>
<feature type="coiled-coil region" evidence="3">
    <location>
        <begin position="587"/>
        <end position="614"/>
    </location>
</feature>
<feature type="compositionally biased region" description="Basic and acidic residues" evidence="4">
    <location>
        <begin position="204"/>
        <end position="215"/>
    </location>
</feature>
<feature type="region of interest" description="Disordered" evidence="4">
    <location>
        <begin position="314"/>
        <end position="334"/>
    </location>
</feature>
<dbReference type="CDD" id="cd09904">
    <property type="entry name" value="H3TH_XPG"/>
    <property type="match status" value="1"/>
</dbReference>
<evidence type="ECO:0000313" key="7">
    <source>
        <dbReference type="Proteomes" id="UP001642540"/>
    </source>
</evidence>
<evidence type="ECO:0000256" key="1">
    <source>
        <dbReference type="ARBA" id="ARBA00004123"/>
    </source>
</evidence>
<dbReference type="InterPro" id="IPR003903">
    <property type="entry name" value="UIM_dom"/>
</dbReference>
<dbReference type="SMART" id="SM00726">
    <property type="entry name" value="UIM"/>
    <property type="match status" value="1"/>
</dbReference>
<dbReference type="SMART" id="SM00484">
    <property type="entry name" value="XPGI"/>
    <property type="match status" value="1"/>
</dbReference>
<feature type="region of interest" description="Disordered" evidence="4">
    <location>
        <begin position="500"/>
        <end position="521"/>
    </location>
</feature>
<feature type="region of interest" description="Disordered" evidence="4">
    <location>
        <begin position="891"/>
        <end position="980"/>
    </location>
</feature>
<comment type="caution">
    <text evidence="6">The sequence shown here is derived from an EMBL/GenBank/DDBJ whole genome shotgun (WGS) entry which is preliminary data.</text>
</comment>
<keyword evidence="3" id="KW-0175">Coiled coil</keyword>
<feature type="region of interest" description="Disordered" evidence="4">
    <location>
        <begin position="60"/>
        <end position="79"/>
    </location>
</feature>
<name>A0ABP1RDX2_9HEXA</name>
<dbReference type="Proteomes" id="UP001642540">
    <property type="component" value="Unassembled WGS sequence"/>
</dbReference>
<dbReference type="PROSITE" id="PS50330">
    <property type="entry name" value="UIM"/>
    <property type="match status" value="1"/>
</dbReference>
<dbReference type="Pfam" id="PF00867">
    <property type="entry name" value="XPG_I"/>
    <property type="match status" value="1"/>
</dbReference>
<dbReference type="CDD" id="cd09868">
    <property type="entry name" value="PIN_XPG_RAD2"/>
    <property type="match status" value="1"/>
</dbReference>
<dbReference type="PRINTS" id="PR00853">
    <property type="entry name" value="XPGRADSUPER"/>
</dbReference>
<comment type="subcellular location">
    <subcellularLocation>
        <location evidence="1">Nucleus</location>
    </subcellularLocation>
</comment>
<dbReference type="PANTHER" id="PTHR16171:SF7">
    <property type="entry name" value="DNA REPAIR PROTEIN RAD2"/>
    <property type="match status" value="1"/>
</dbReference>
<dbReference type="PANTHER" id="PTHR16171">
    <property type="entry name" value="DNA REPAIR PROTEIN COMPLEMENTING XP-G CELLS-RELATED"/>
    <property type="match status" value="1"/>
</dbReference>
<feature type="region of interest" description="Disordered" evidence="4">
    <location>
        <begin position="204"/>
        <end position="274"/>
    </location>
</feature>
<dbReference type="InterPro" id="IPR008918">
    <property type="entry name" value="HhH2"/>
</dbReference>
<keyword evidence="2" id="KW-0539">Nucleus</keyword>
<dbReference type="SUPFAM" id="SSF88723">
    <property type="entry name" value="PIN domain-like"/>
    <property type="match status" value="1"/>
</dbReference>
<evidence type="ECO:0000256" key="2">
    <source>
        <dbReference type="ARBA" id="ARBA00023242"/>
    </source>
</evidence>
<dbReference type="Gene3D" id="3.40.50.1010">
    <property type="entry name" value="5'-nuclease"/>
    <property type="match status" value="1"/>
</dbReference>
<gene>
    <name evidence="6" type="ORF">ODALV1_LOCUS21660</name>
</gene>
<dbReference type="InterPro" id="IPR036279">
    <property type="entry name" value="5-3_exonuclease_C_sf"/>
</dbReference>
<feature type="compositionally biased region" description="Basic and acidic residues" evidence="4">
    <location>
        <begin position="969"/>
        <end position="980"/>
    </location>
</feature>
<evidence type="ECO:0000256" key="4">
    <source>
        <dbReference type="SAM" id="MobiDB-lite"/>
    </source>
</evidence>
<dbReference type="InterPro" id="IPR029060">
    <property type="entry name" value="PIN-like_dom_sf"/>
</dbReference>
<evidence type="ECO:0000313" key="6">
    <source>
        <dbReference type="EMBL" id="CAL8127018.1"/>
    </source>
</evidence>
<feature type="region of interest" description="Disordered" evidence="4">
    <location>
        <begin position="1"/>
        <end position="39"/>
    </location>
</feature>
<feature type="domain" description="XPG-I" evidence="5">
    <location>
        <begin position="631"/>
        <end position="701"/>
    </location>
</feature>
<proteinExistence type="predicted"/>